<dbReference type="AlphaFoldDB" id="A0A5J4YQS8"/>
<dbReference type="OrthoDB" id="41490at2759"/>
<name>A0A5J4YQS8_PORPP</name>
<sequence length="198" mass="22036">MCVLRKVSRTGQAYITALVHVDDIKLIADSERAIDEMVARVRERFLTPQEHRRRVHRYMGIEFDCVTPGILYLAKRIRPYLRTAVAFLAARVQAPSESDRAKVGRVLRYLNKAREMKLGLGTGCAANKGALDCVSHAVPHVECYVDAAFATHADMRSHTRDNVSLKRGEAYSTGVKQKLNTKNSTEAELVGVVIGQAI</sequence>
<reference evidence="2" key="1">
    <citation type="journal article" date="2019" name="Nat. Commun.">
        <title>Expansion of phycobilisome linker gene families in mesophilic red algae.</title>
        <authorList>
            <person name="Lee J."/>
            <person name="Kim D."/>
            <person name="Bhattacharya D."/>
            <person name="Yoon H.S."/>
        </authorList>
    </citation>
    <scope>NUCLEOTIDE SEQUENCE [LARGE SCALE GENOMIC DNA]</scope>
    <source>
        <strain evidence="2">CCMP 1328</strain>
    </source>
</reference>
<evidence type="ECO:0008006" key="3">
    <source>
        <dbReference type="Google" id="ProtNLM"/>
    </source>
</evidence>
<gene>
    <name evidence="1" type="ORF">FVE85_5008</name>
</gene>
<proteinExistence type="predicted"/>
<evidence type="ECO:0000313" key="2">
    <source>
        <dbReference type="Proteomes" id="UP000324585"/>
    </source>
</evidence>
<organism evidence="1 2">
    <name type="scientific">Porphyridium purpureum</name>
    <name type="common">Red alga</name>
    <name type="synonym">Porphyridium cruentum</name>
    <dbReference type="NCBI Taxonomy" id="35688"/>
    <lineage>
        <taxon>Eukaryota</taxon>
        <taxon>Rhodophyta</taxon>
        <taxon>Bangiophyceae</taxon>
        <taxon>Porphyridiales</taxon>
        <taxon>Porphyridiaceae</taxon>
        <taxon>Porphyridium</taxon>
    </lineage>
</organism>
<accession>A0A5J4YQS8</accession>
<protein>
    <recommendedName>
        <fullName evidence="3">Reverse transcriptase domain-containing protein</fullName>
    </recommendedName>
</protein>
<keyword evidence="2" id="KW-1185">Reference proteome</keyword>
<dbReference type="EMBL" id="VRMN01000006">
    <property type="protein sequence ID" value="KAA8493871.1"/>
    <property type="molecule type" value="Genomic_DNA"/>
</dbReference>
<evidence type="ECO:0000313" key="1">
    <source>
        <dbReference type="EMBL" id="KAA8493871.1"/>
    </source>
</evidence>
<dbReference type="Proteomes" id="UP000324585">
    <property type="component" value="Unassembled WGS sequence"/>
</dbReference>
<comment type="caution">
    <text evidence="1">The sequence shown here is derived from an EMBL/GenBank/DDBJ whole genome shotgun (WGS) entry which is preliminary data.</text>
</comment>